<comment type="caution">
    <text evidence="2">The sequence shown here is derived from an EMBL/GenBank/DDBJ whole genome shotgun (WGS) entry which is preliminary data.</text>
</comment>
<dbReference type="RefSeq" id="WP_100712501.1">
    <property type="nucleotide sequence ID" value="NZ_NPDY01000001.1"/>
</dbReference>
<organism evidence="2 4">
    <name type="scientific">Leptospira perolatii</name>
    <dbReference type="NCBI Taxonomy" id="2023191"/>
    <lineage>
        <taxon>Bacteria</taxon>
        <taxon>Pseudomonadati</taxon>
        <taxon>Spirochaetota</taxon>
        <taxon>Spirochaetia</taxon>
        <taxon>Leptospirales</taxon>
        <taxon>Leptospiraceae</taxon>
        <taxon>Leptospira</taxon>
    </lineage>
</organism>
<evidence type="ECO:0000313" key="3">
    <source>
        <dbReference type="Proteomes" id="UP000231962"/>
    </source>
</evidence>
<sequence length="294" mass="34130">MNLEFGKWNQLIQAMDAGKRIILHGVVLTSCYQSNLENYLRFCLDYYKKTDLLPPALSLLFALMDRSHRENCRNFFFLQNGWDAADGSDLSGKEDQFISQWDFSSPNKFRAELKEKGFFLRTTIFHGPGSISIEIANNAIIPDESEEDLTEYLSRAKSYLDVSEYFEDYPFDEEGKELGIALAFLQFRDIGIHPSLIRFETSGGEHVFRVELPFDEGFESIREKLLHDEDIRPFPDFHEKETEPSWKTSKCNYCGRVVDDRIFFPKVPEDVNLKHAEHLSRDLGICAWCLSSYI</sequence>
<evidence type="ECO:0000313" key="2">
    <source>
        <dbReference type="EMBL" id="PJZ75049.1"/>
    </source>
</evidence>
<dbReference type="AlphaFoldDB" id="A0A2M9ZSV9"/>
<evidence type="ECO:0000313" key="4">
    <source>
        <dbReference type="Proteomes" id="UP000231990"/>
    </source>
</evidence>
<dbReference type="OrthoDB" id="338307at2"/>
<evidence type="ECO:0000313" key="1">
    <source>
        <dbReference type="EMBL" id="PJZ71516.1"/>
    </source>
</evidence>
<dbReference type="EMBL" id="NPDZ01000001">
    <property type="protein sequence ID" value="PJZ75049.1"/>
    <property type="molecule type" value="Genomic_DNA"/>
</dbReference>
<accession>A0A2M9ZSV9</accession>
<protein>
    <submittedName>
        <fullName evidence="2">Uncharacterized protein</fullName>
    </submittedName>
</protein>
<proteinExistence type="predicted"/>
<gene>
    <name evidence="1" type="ORF">CH360_03240</name>
    <name evidence="2" type="ORF">CH373_03245</name>
</gene>
<dbReference type="PROSITE" id="PS51257">
    <property type="entry name" value="PROKAR_LIPOPROTEIN"/>
    <property type="match status" value="1"/>
</dbReference>
<dbReference type="EMBL" id="NPDY01000001">
    <property type="protein sequence ID" value="PJZ71516.1"/>
    <property type="molecule type" value="Genomic_DNA"/>
</dbReference>
<name>A0A2M9ZSV9_9LEPT</name>
<dbReference type="Proteomes" id="UP000231990">
    <property type="component" value="Unassembled WGS sequence"/>
</dbReference>
<keyword evidence="3" id="KW-1185">Reference proteome</keyword>
<reference evidence="3 4" key="1">
    <citation type="submission" date="2017-07" db="EMBL/GenBank/DDBJ databases">
        <title>Leptospira spp. isolated from tropical soils.</title>
        <authorList>
            <person name="Thibeaux R."/>
            <person name="Iraola G."/>
            <person name="Ferres I."/>
            <person name="Bierque E."/>
            <person name="Girault D."/>
            <person name="Soupe-Gilbert M.-E."/>
            <person name="Picardeau M."/>
            <person name="Goarant C."/>
        </authorList>
    </citation>
    <scope>NUCLEOTIDE SEQUENCE [LARGE SCALE GENOMIC DNA]</scope>
    <source>
        <strain evidence="2 4">FH1-B-B1</strain>
        <strain evidence="1 3">FH1-B-C1</strain>
    </source>
</reference>
<dbReference type="Proteomes" id="UP000231962">
    <property type="component" value="Unassembled WGS sequence"/>
</dbReference>